<sequence length="459" mass="51586">MKKVHFIAIGGSAMHNLAMALHLKGYRVSGSDDEIFDPARSRLARFGLLPPDEGWHPERVTPDLDAVILGMHARKDNPELLRAKELGLKIYSYPEYLYEQSKDKLRVVVGGSHGKTTVTAMILHVLKDAGMDCDYMVGAQLEGYDIMVRLSETAPLMVIEGDEYLTSPIDPRPKFHLYKPDIALINGIAWDHINVFPTFDKYVEQFRIFASTICPDGCLAYFSGDPEVAAIAAGLASERPDVQLLPYDVPEYRVEKGFSELLYQGKAYPLQVFGRHNMQNIEAAWQVCRRLGIADEVFLKSIMSFKGASRRLERIGDNPVSQVSVFKDFAHSPSKLQATIGAVKEQYPERKLVACMELHTFSSLSKVFFSHYKGCMDKADVAMVYYNPKAVEHKKLEPIDPQAIHEAFACPRLKVYNDSALLVSDLKSMDWHNANLLWMTSGNFDGVDEKALAEEVCKK</sequence>
<feature type="domain" description="Mur ligase central" evidence="2">
    <location>
        <begin position="109"/>
        <end position="286"/>
    </location>
</feature>
<dbReference type="InterPro" id="IPR050061">
    <property type="entry name" value="MurCDEF_pg_biosynth"/>
</dbReference>
<dbReference type="Gene3D" id="3.40.1190.10">
    <property type="entry name" value="Mur-like, catalytic domain"/>
    <property type="match status" value="1"/>
</dbReference>
<dbReference type="PANTHER" id="PTHR43445:SF5">
    <property type="entry name" value="UDP-N-ACETYLMURAMATE--L-ALANYL-GAMMA-D-GLUTAMYL-MESO-2,6-DIAMINOHEPTANDIOATE LIGASE"/>
    <property type="match status" value="1"/>
</dbReference>
<dbReference type="Proteomes" id="UP000823612">
    <property type="component" value="Unassembled WGS sequence"/>
</dbReference>
<dbReference type="InterPro" id="IPR036565">
    <property type="entry name" value="Mur-like_cat_sf"/>
</dbReference>
<reference evidence="3" key="2">
    <citation type="journal article" date="2021" name="PeerJ">
        <title>Extensive microbial diversity within the chicken gut microbiome revealed by metagenomics and culture.</title>
        <authorList>
            <person name="Gilroy R."/>
            <person name="Ravi A."/>
            <person name="Getino M."/>
            <person name="Pursley I."/>
            <person name="Horton D.L."/>
            <person name="Alikhan N.F."/>
            <person name="Baker D."/>
            <person name="Gharbi K."/>
            <person name="Hall N."/>
            <person name="Watson M."/>
            <person name="Adriaenssens E.M."/>
            <person name="Foster-Nyarko E."/>
            <person name="Jarju S."/>
            <person name="Secka A."/>
            <person name="Antonio M."/>
            <person name="Oren A."/>
            <person name="Chaudhuri R.R."/>
            <person name="La Ragione R."/>
            <person name="Hildebrand F."/>
            <person name="Pallen M.J."/>
        </authorList>
    </citation>
    <scope>NUCLEOTIDE SEQUENCE</scope>
    <source>
        <strain evidence="3">2889</strain>
    </source>
</reference>
<protein>
    <submittedName>
        <fullName evidence="3">Peptidoglycan synthetase</fullName>
    </submittedName>
</protein>
<dbReference type="GO" id="GO:0005524">
    <property type="term" value="F:ATP binding"/>
    <property type="evidence" value="ECO:0007669"/>
    <property type="project" value="InterPro"/>
</dbReference>
<dbReference type="SUPFAM" id="SSF53623">
    <property type="entry name" value="MurD-like peptide ligases, catalytic domain"/>
    <property type="match status" value="1"/>
</dbReference>
<dbReference type="SUPFAM" id="SSF53244">
    <property type="entry name" value="MurD-like peptide ligases, peptide-binding domain"/>
    <property type="match status" value="1"/>
</dbReference>
<feature type="domain" description="Mur ligase N-terminal catalytic" evidence="1">
    <location>
        <begin position="3"/>
        <end position="101"/>
    </location>
</feature>
<gene>
    <name evidence="3" type="ORF">IAB08_04190</name>
</gene>
<evidence type="ECO:0000259" key="1">
    <source>
        <dbReference type="Pfam" id="PF01225"/>
    </source>
</evidence>
<evidence type="ECO:0000313" key="4">
    <source>
        <dbReference type="Proteomes" id="UP000823612"/>
    </source>
</evidence>
<comment type="caution">
    <text evidence="3">The sequence shown here is derived from an EMBL/GenBank/DDBJ whole genome shotgun (WGS) entry which is preliminary data.</text>
</comment>
<name>A0A9D9DTN2_9BACT</name>
<proteinExistence type="predicted"/>
<accession>A0A9D9DTN2</accession>
<organism evidence="3 4">
    <name type="scientific">Candidatus Pullibacteroides excrementavium</name>
    <dbReference type="NCBI Taxonomy" id="2840905"/>
    <lineage>
        <taxon>Bacteria</taxon>
        <taxon>Pseudomonadati</taxon>
        <taxon>Bacteroidota</taxon>
        <taxon>Bacteroidia</taxon>
        <taxon>Bacteroidales</taxon>
        <taxon>Candidatus Pullibacteroides</taxon>
    </lineage>
</organism>
<evidence type="ECO:0000259" key="2">
    <source>
        <dbReference type="Pfam" id="PF08245"/>
    </source>
</evidence>
<dbReference type="AlphaFoldDB" id="A0A9D9DTN2"/>
<dbReference type="InterPro" id="IPR000713">
    <property type="entry name" value="Mur_ligase_N"/>
</dbReference>
<dbReference type="InterPro" id="IPR013221">
    <property type="entry name" value="Mur_ligase_cen"/>
</dbReference>
<reference evidence="3" key="1">
    <citation type="submission" date="2020-10" db="EMBL/GenBank/DDBJ databases">
        <authorList>
            <person name="Gilroy R."/>
        </authorList>
    </citation>
    <scope>NUCLEOTIDE SEQUENCE</scope>
    <source>
        <strain evidence="3">2889</strain>
    </source>
</reference>
<dbReference type="SUPFAM" id="SSF51984">
    <property type="entry name" value="MurCD N-terminal domain"/>
    <property type="match status" value="1"/>
</dbReference>
<dbReference type="Gene3D" id="3.90.190.20">
    <property type="entry name" value="Mur ligase, C-terminal domain"/>
    <property type="match status" value="1"/>
</dbReference>
<dbReference type="Pfam" id="PF01225">
    <property type="entry name" value="Mur_ligase"/>
    <property type="match status" value="1"/>
</dbReference>
<dbReference type="InterPro" id="IPR036615">
    <property type="entry name" value="Mur_ligase_C_dom_sf"/>
</dbReference>
<evidence type="ECO:0000313" key="3">
    <source>
        <dbReference type="EMBL" id="MBO8432478.1"/>
    </source>
</evidence>
<dbReference type="EMBL" id="JADIMZ010000062">
    <property type="protein sequence ID" value="MBO8432478.1"/>
    <property type="molecule type" value="Genomic_DNA"/>
</dbReference>
<dbReference type="PANTHER" id="PTHR43445">
    <property type="entry name" value="UDP-N-ACETYLMURAMATE--L-ALANINE LIGASE-RELATED"/>
    <property type="match status" value="1"/>
</dbReference>
<dbReference type="Gene3D" id="3.40.50.720">
    <property type="entry name" value="NAD(P)-binding Rossmann-like Domain"/>
    <property type="match status" value="1"/>
</dbReference>
<dbReference type="Pfam" id="PF08245">
    <property type="entry name" value="Mur_ligase_M"/>
    <property type="match status" value="1"/>
</dbReference>
<dbReference type="GO" id="GO:0016881">
    <property type="term" value="F:acid-amino acid ligase activity"/>
    <property type="evidence" value="ECO:0007669"/>
    <property type="project" value="InterPro"/>
</dbReference>